<dbReference type="OrthoDB" id="8902809at2"/>
<proteinExistence type="predicted"/>
<feature type="region of interest" description="Disordered" evidence="1">
    <location>
        <begin position="186"/>
        <end position="209"/>
    </location>
</feature>
<evidence type="ECO:0000256" key="1">
    <source>
        <dbReference type="SAM" id="MobiDB-lite"/>
    </source>
</evidence>
<reference evidence="3 4" key="1">
    <citation type="submission" date="2019-03" db="EMBL/GenBank/DDBJ databases">
        <title>Genomic Encyclopedia of Type Strains, Phase IV (KMG-IV): sequencing the most valuable type-strain genomes for metagenomic binning, comparative biology and taxonomic classification.</title>
        <authorList>
            <person name="Goeker M."/>
        </authorList>
    </citation>
    <scope>NUCLEOTIDE SEQUENCE [LARGE SCALE GENOMIC DNA]</scope>
    <source>
        <strain evidence="3 4">DSM 11901</strain>
    </source>
</reference>
<dbReference type="Proteomes" id="UP000294593">
    <property type="component" value="Unassembled WGS sequence"/>
</dbReference>
<comment type="caution">
    <text evidence="3">The sequence shown here is derived from an EMBL/GenBank/DDBJ whole genome shotgun (WGS) entry which is preliminary data.</text>
</comment>
<evidence type="ECO:0008006" key="5">
    <source>
        <dbReference type="Google" id="ProtNLM"/>
    </source>
</evidence>
<dbReference type="RefSeq" id="WP_133606031.1">
    <property type="nucleotide sequence ID" value="NZ_SNXW01000001.1"/>
</dbReference>
<gene>
    <name evidence="3" type="ORF">EV672_101569</name>
</gene>
<evidence type="ECO:0000313" key="3">
    <source>
        <dbReference type="EMBL" id="TDP88420.1"/>
    </source>
</evidence>
<dbReference type="AlphaFoldDB" id="A0A4R6RP37"/>
<dbReference type="EMBL" id="SNXW01000001">
    <property type="protein sequence ID" value="TDP88420.1"/>
    <property type="molecule type" value="Genomic_DNA"/>
</dbReference>
<feature type="chain" id="PRO_5020566713" description="DUF2059 domain-containing protein" evidence="2">
    <location>
        <begin position="26"/>
        <end position="209"/>
    </location>
</feature>
<evidence type="ECO:0000256" key="2">
    <source>
        <dbReference type="SAM" id="SignalP"/>
    </source>
</evidence>
<feature type="signal peptide" evidence="2">
    <location>
        <begin position="1"/>
        <end position="25"/>
    </location>
</feature>
<keyword evidence="4" id="KW-1185">Reference proteome</keyword>
<keyword evidence="2" id="KW-0732">Signal</keyword>
<evidence type="ECO:0000313" key="4">
    <source>
        <dbReference type="Proteomes" id="UP000294593"/>
    </source>
</evidence>
<accession>A0A4R6RP37</accession>
<sequence>MNFRQTAWAAAVTATLTLIALPAHADKREQILRLPIAQKQALDGLASDITQAPARQLMGQFVQPAIGLVPPEKREATGQQIDAELQKYQETATPVVKASAAKVGPAAVASVLEDKFTEEELKQLGVMLDSPVLKKYQSVIPELQKTLIDKVSADARSQVDPKLQALQDNIRKIIDTASGGKLSQAMANQNAAQGGDAPASKPAAKPAKK</sequence>
<organism evidence="3 4">
    <name type="scientific">Aquabacterium commune</name>
    <dbReference type="NCBI Taxonomy" id="70586"/>
    <lineage>
        <taxon>Bacteria</taxon>
        <taxon>Pseudomonadati</taxon>
        <taxon>Pseudomonadota</taxon>
        <taxon>Betaproteobacteria</taxon>
        <taxon>Burkholderiales</taxon>
        <taxon>Aquabacterium</taxon>
    </lineage>
</organism>
<name>A0A4R6RP37_9BURK</name>
<protein>
    <recommendedName>
        <fullName evidence="5">DUF2059 domain-containing protein</fullName>
    </recommendedName>
</protein>